<feature type="region of interest" description="Disordered" evidence="8">
    <location>
        <begin position="789"/>
        <end position="852"/>
    </location>
</feature>
<feature type="compositionally biased region" description="Low complexity" evidence="8">
    <location>
        <begin position="1408"/>
        <end position="1465"/>
    </location>
</feature>
<keyword evidence="13" id="KW-1185">Reference proteome</keyword>
<reference evidence="12 13" key="1">
    <citation type="submission" date="2023-10" db="EMBL/GenBank/DDBJ databases">
        <authorList>
            <person name="Maclean D."/>
            <person name="Macfadyen A."/>
        </authorList>
    </citation>
    <scope>NUCLEOTIDE SEQUENCE [LARGE SCALE GENOMIC DNA]</scope>
</reference>
<evidence type="ECO:0000256" key="9">
    <source>
        <dbReference type="SAM" id="Phobius"/>
    </source>
</evidence>
<dbReference type="PROSITE" id="PS50011">
    <property type="entry name" value="PROTEIN_KINASE_DOM"/>
    <property type="match status" value="1"/>
</dbReference>
<keyword evidence="10" id="KW-0732">Signal</keyword>
<organism evidence="12 13">
    <name type="scientific">Coccomyxa viridis</name>
    <dbReference type="NCBI Taxonomy" id="1274662"/>
    <lineage>
        <taxon>Eukaryota</taxon>
        <taxon>Viridiplantae</taxon>
        <taxon>Chlorophyta</taxon>
        <taxon>core chlorophytes</taxon>
        <taxon>Trebouxiophyceae</taxon>
        <taxon>Trebouxiophyceae incertae sedis</taxon>
        <taxon>Coccomyxaceae</taxon>
        <taxon>Coccomyxa</taxon>
    </lineage>
</organism>
<feature type="compositionally biased region" description="Low complexity" evidence="8">
    <location>
        <begin position="883"/>
        <end position="896"/>
    </location>
</feature>
<gene>
    <name evidence="12" type="ORF">CVIRNUC_005630</name>
</gene>
<feature type="domain" description="Protein kinase" evidence="11">
    <location>
        <begin position="954"/>
        <end position="1263"/>
    </location>
</feature>
<sequence>MAESVRASWAAAAILVGLLYVSDGATTAAATPRAIAASGTTIVDRIIPSLIANATQQLAPGHANLTITYEAVDSPTDVRNWLQGADDFAVTYIAVSSQQEQQANRVILQIPWAVANTAVVYNLPGTPEDSLRLSAKVLSGIYSCSITSWQDPAILALNPNITVPNLKIIPASYSESKGTTAVFSRYLATDPGWTLGSAAQLPWPRCVQHVRTPDGIDSAVARAPGAIAWTADWRINATSPAQLYTANLQNAAGNFIPSNATYSLASLAVPAVSSPNWINITFATSTQPDIYPMGNFLFNVLGQDLSASGVGQASAVQDLMGYFLSDAVQQNLTGYTFMPVPPALVAAGRQAVASMTINQTATQTRGGQAAVPAASDAGADGLVSGGVVVEGSGGASMQNLVKSVLLNATATGRFSNAGLTFAPTDSDQGKQGVITQSFAYAMSTLALTQAELTAANRPMVQVPLGYSPLAILHSLPGVPNGVLNITAPILAAIYQCQVTSWNDVSISAANPGLTLPNQPILPLGLSDASGTTSLFATYASRSPDWKLGVQTSLPWPRCIRRTIGGSNAIVSTINGSSYYIGYAALAAVMNSSSNAFSAAAIQNRGGVFVSPYNSVFPFYLNELPPSIASPAWQNLSLVATVVHIDRYAIGGLIYIIASQDLSTLGFPQSVVLQQLMQYWLSDAVQSNMSHWGAAPLLPAFLQVARQQVAALNTQPGAPGQAPGLAPAPGVAVAGSASSAPYSQQGSSKAGIPWWGGLIIGLVALALIGALAGLAAFFMLRRRRARRGSALEEAVHKQEPSMAERDGLYDGRTPDGEPGVPKPPGTGSKGSRVNENLSKSSSTGSGTFRASSESARIIAMEHADGVDDERMPLGLRGASVRSAQSSGGTQQGSLNGLSRDRRRSSSYGRDNWGTDQSKGSWGAASRGASLNNEAAYASLPDILRSRAENVDVEDIERGSLLGRGSFGKVYQGWWRGGVVAIKVVPHDGDLGEKVEIVRESLLSSAIQHPQIVTTYKAITVGHGAHQDMKRGESIPEGSAVASRGSGRNASGRGSGSSGTNRSAGPRDDLMETWIIMEYCDLGSLDCAISDGRFADLEHLLLRLLDVAMGMDYLHKLGILHTDLKPSNVLLKTAAKQANDPTGCTCKLADFGLSRVMETNATHISTNTIGTIAYQPEEVLKEGKVTPASDVYSFAILMYELYTCKHLFKGMMHSQMFFKVFNGYRPPLPDSMPAGMQKLMEACWSHNPAERPSFRFIVRALQRLIIEQRRARSSGRMASMNLDDALAGAEMAQQYPVGPSMPIQAPSDSQQPSSPSSGSGSRPRTTSGSQNRSSNQRQSPATDFEMALLDLRKKALAGQLGSQPQLEPPQQSAQQPERSGSEGRPRQGLEGDGPETPPKLNSTGSPPPEQVVAASSAAAAAEAPQAASQAPAGAAGSTGAAGSSGVAGSSSAATHEAEPAVAASESPQPLAKPSPFAAQSMSPPPADDWGSGGGRRSSFPTKIKKANRYDMLLGD</sequence>
<keyword evidence="6 7" id="KW-0067">ATP-binding</keyword>
<evidence type="ECO:0000256" key="3">
    <source>
        <dbReference type="ARBA" id="ARBA00022679"/>
    </source>
</evidence>
<dbReference type="PROSITE" id="PS00108">
    <property type="entry name" value="PROTEIN_KINASE_ST"/>
    <property type="match status" value="1"/>
</dbReference>
<dbReference type="Gene3D" id="3.30.200.20">
    <property type="entry name" value="Phosphorylase Kinase, domain 1"/>
    <property type="match status" value="1"/>
</dbReference>
<keyword evidence="2" id="KW-0723">Serine/threonine-protein kinase</keyword>
<evidence type="ECO:0000313" key="12">
    <source>
        <dbReference type="EMBL" id="CAK0782318.1"/>
    </source>
</evidence>
<dbReference type="SMART" id="SM00220">
    <property type="entry name" value="S_TKc"/>
    <property type="match status" value="1"/>
</dbReference>
<feature type="region of interest" description="Disordered" evidence="8">
    <location>
        <begin position="1294"/>
        <end position="1338"/>
    </location>
</feature>
<feature type="signal peptide" evidence="10">
    <location>
        <begin position="1"/>
        <end position="24"/>
    </location>
</feature>
<dbReference type="GO" id="GO:0005524">
    <property type="term" value="F:ATP binding"/>
    <property type="evidence" value="ECO:0007669"/>
    <property type="project" value="UniProtKB-UniRule"/>
</dbReference>
<feature type="chain" id="PRO_5043460603" description="Protein kinase domain-containing protein" evidence="10">
    <location>
        <begin position="25"/>
        <end position="1513"/>
    </location>
</feature>
<name>A0AAV1I6M5_9CHLO</name>
<dbReference type="EMBL" id="CAUYUE010000007">
    <property type="protein sequence ID" value="CAK0782318.1"/>
    <property type="molecule type" value="Genomic_DNA"/>
</dbReference>
<dbReference type="GO" id="GO:0004674">
    <property type="term" value="F:protein serine/threonine kinase activity"/>
    <property type="evidence" value="ECO:0007669"/>
    <property type="project" value="UniProtKB-KW"/>
</dbReference>
<dbReference type="SUPFAM" id="SSF53850">
    <property type="entry name" value="Periplasmic binding protein-like II"/>
    <property type="match status" value="2"/>
</dbReference>
<keyword evidence="9" id="KW-1133">Transmembrane helix</keyword>
<keyword evidence="9" id="KW-0812">Transmembrane</keyword>
<feature type="region of interest" description="Disordered" evidence="8">
    <location>
        <begin position="1358"/>
        <end position="1513"/>
    </location>
</feature>
<feature type="compositionally biased region" description="Low complexity" evidence="8">
    <location>
        <begin position="1307"/>
        <end position="1337"/>
    </location>
</feature>
<dbReference type="Proteomes" id="UP001314263">
    <property type="component" value="Unassembled WGS sequence"/>
</dbReference>
<dbReference type="InterPro" id="IPR001245">
    <property type="entry name" value="Ser-Thr/Tyr_kinase_cat_dom"/>
</dbReference>
<feature type="compositionally biased region" description="Basic and acidic residues" evidence="8">
    <location>
        <begin position="789"/>
        <end position="814"/>
    </location>
</feature>
<dbReference type="InterPro" id="IPR024370">
    <property type="entry name" value="PBP_domain"/>
</dbReference>
<dbReference type="InterPro" id="IPR000719">
    <property type="entry name" value="Prot_kinase_dom"/>
</dbReference>
<feature type="region of interest" description="Disordered" evidence="8">
    <location>
        <begin position="877"/>
        <end position="924"/>
    </location>
</feature>
<evidence type="ECO:0000256" key="4">
    <source>
        <dbReference type="ARBA" id="ARBA00022741"/>
    </source>
</evidence>
<proteinExistence type="inferred from homology"/>
<dbReference type="PANTHER" id="PTHR42996:SF1">
    <property type="entry name" value="PHOSPHATE-BINDING PROTEIN PSTS"/>
    <property type="match status" value="1"/>
</dbReference>
<dbReference type="Pfam" id="PF12849">
    <property type="entry name" value="PBP_like_2"/>
    <property type="match status" value="2"/>
</dbReference>
<feature type="compositionally biased region" description="Polar residues" evidence="8">
    <location>
        <begin position="828"/>
        <end position="852"/>
    </location>
</feature>
<evidence type="ECO:0000256" key="7">
    <source>
        <dbReference type="PROSITE-ProRule" id="PRU10141"/>
    </source>
</evidence>
<dbReference type="InterPro" id="IPR008271">
    <property type="entry name" value="Ser/Thr_kinase_AS"/>
</dbReference>
<keyword evidence="4 7" id="KW-0547">Nucleotide-binding</keyword>
<keyword evidence="9" id="KW-0472">Membrane</keyword>
<dbReference type="InterPro" id="IPR017441">
    <property type="entry name" value="Protein_kinase_ATP_BS"/>
</dbReference>
<feature type="binding site" evidence="7">
    <location>
        <position position="981"/>
    </location>
    <ligand>
        <name>ATP</name>
        <dbReference type="ChEBI" id="CHEBI:30616"/>
    </ligand>
</feature>
<comment type="caution">
    <text evidence="12">The sequence shown here is derived from an EMBL/GenBank/DDBJ whole genome shotgun (WGS) entry which is preliminary data.</text>
</comment>
<evidence type="ECO:0000256" key="10">
    <source>
        <dbReference type="SAM" id="SignalP"/>
    </source>
</evidence>
<feature type="compositionally biased region" description="Basic and acidic residues" evidence="8">
    <location>
        <begin position="1377"/>
        <end position="1387"/>
    </location>
</feature>
<evidence type="ECO:0000259" key="11">
    <source>
        <dbReference type="PROSITE" id="PS50011"/>
    </source>
</evidence>
<comment type="similarity">
    <text evidence="1">Belongs to the PstS family.</text>
</comment>
<dbReference type="InterPro" id="IPR050962">
    <property type="entry name" value="Phosphate-bind_PstS"/>
</dbReference>
<accession>A0AAV1I6M5</accession>
<evidence type="ECO:0000256" key="6">
    <source>
        <dbReference type="ARBA" id="ARBA00022840"/>
    </source>
</evidence>
<dbReference type="PANTHER" id="PTHR42996">
    <property type="entry name" value="PHOSPHATE-BINDING PROTEIN PSTS"/>
    <property type="match status" value="1"/>
</dbReference>
<evidence type="ECO:0000256" key="5">
    <source>
        <dbReference type="ARBA" id="ARBA00022777"/>
    </source>
</evidence>
<feature type="transmembrane region" description="Helical" evidence="9">
    <location>
        <begin position="753"/>
        <end position="779"/>
    </location>
</feature>
<evidence type="ECO:0000256" key="8">
    <source>
        <dbReference type="SAM" id="MobiDB-lite"/>
    </source>
</evidence>
<keyword evidence="3" id="KW-0808">Transferase</keyword>
<protein>
    <recommendedName>
        <fullName evidence="11">Protein kinase domain-containing protein</fullName>
    </recommendedName>
</protein>
<evidence type="ECO:0000313" key="13">
    <source>
        <dbReference type="Proteomes" id="UP001314263"/>
    </source>
</evidence>
<evidence type="ECO:0000256" key="1">
    <source>
        <dbReference type="ARBA" id="ARBA00008725"/>
    </source>
</evidence>
<dbReference type="Pfam" id="PF07714">
    <property type="entry name" value="PK_Tyr_Ser-Thr"/>
    <property type="match status" value="2"/>
</dbReference>
<dbReference type="Gene3D" id="3.40.190.10">
    <property type="entry name" value="Periplasmic binding protein-like II"/>
    <property type="match status" value="4"/>
</dbReference>
<feature type="compositionally biased region" description="Polar residues" evidence="8">
    <location>
        <begin position="1358"/>
        <end position="1376"/>
    </location>
</feature>
<feature type="compositionally biased region" description="Low complexity" evidence="8">
    <location>
        <begin position="1036"/>
        <end position="1062"/>
    </location>
</feature>
<dbReference type="PROSITE" id="PS00107">
    <property type="entry name" value="PROTEIN_KINASE_ATP"/>
    <property type="match status" value="1"/>
</dbReference>
<dbReference type="Gene3D" id="1.10.510.10">
    <property type="entry name" value="Transferase(Phosphotransferase) domain 1"/>
    <property type="match status" value="1"/>
</dbReference>
<keyword evidence="5" id="KW-0418">Kinase</keyword>
<evidence type="ECO:0000256" key="2">
    <source>
        <dbReference type="ARBA" id="ARBA00022527"/>
    </source>
</evidence>
<dbReference type="InterPro" id="IPR011009">
    <property type="entry name" value="Kinase-like_dom_sf"/>
</dbReference>
<dbReference type="SUPFAM" id="SSF56112">
    <property type="entry name" value="Protein kinase-like (PK-like)"/>
    <property type="match status" value="1"/>
</dbReference>
<feature type="region of interest" description="Disordered" evidence="8">
    <location>
        <begin position="1025"/>
        <end position="1064"/>
    </location>
</feature>